<protein>
    <submittedName>
        <fullName evidence="1">Uncharacterized protein</fullName>
    </submittedName>
</protein>
<evidence type="ECO:0000313" key="2">
    <source>
        <dbReference type="Proteomes" id="UP001597120"/>
    </source>
</evidence>
<reference evidence="2" key="1">
    <citation type="journal article" date="2019" name="Int. J. Syst. Evol. Microbiol.">
        <title>The Global Catalogue of Microorganisms (GCM) 10K type strain sequencing project: providing services to taxonomists for standard genome sequencing and annotation.</title>
        <authorList>
            <consortium name="The Broad Institute Genomics Platform"/>
            <consortium name="The Broad Institute Genome Sequencing Center for Infectious Disease"/>
            <person name="Wu L."/>
            <person name="Ma J."/>
        </authorList>
    </citation>
    <scope>NUCLEOTIDE SEQUENCE [LARGE SCALE GENOMIC DNA]</scope>
    <source>
        <strain evidence="2">CCUG 57263</strain>
    </source>
</reference>
<name>A0ABW3D5C1_9BACL</name>
<accession>A0ABW3D5C1</accession>
<sequence length="220" mass="24634">ERNCIHGYFFMVRTPELGGLAESTVFFAGAGRVKPELPRRRAKVHVFLRKSGKTRERRAKVHVFPRQKREIVEIAKFTFTIAGLLPILAKNALKTCTFAGLFAGAGRVKPELPRRRAKVHVFSRQKRKIAEIAKFTCTFAGLLPILAKIALKTCTFAGLFAGADAQSRSCLEDEQKCMSFCGNPGKLEKDEQKCMSFPAKNEKSPKSQNLPAQLLVFCRF</sequence>
<gene>
    <name evidence="1" type="ORF">ACFQ03_01930</name>
</gene>
<comment type="caution">
    <text evidence="1">The sequence shown here is derived from an EMBL/GenBank/DDBJ whole genome shotgun (WGS) entry which is preliminary data.</text>
</comment>
<dbReference type="EMBL" id="JBHTIU010000007">
    <property type="protein sequence ID" value="MFD0867909.1"/>
    <property type="molecule type" value="Genomic_DNA"/>
</dbReference>
<organism evidence="1 2">
    <name type="scientific">Paenibacillus residui</name>
    <dbReference type="NCBI Taxonomy" id="629724"/>
    <lineage>
        <taxon>Bacteria</taxon>
        <taxon>Bacillati</taxon>
        <taxon>Bacillota</taxon>
        <taxon>Bacilli</taxon>
        <taxon>Bacillales</taxon>
        <taxon>Paenibacillaceae</taxon>
        <taxon>Paenibacillus</taxon>
    </lineage>
</organism>
<evidence type="ECO:0000313" key="1">
    <source>
        <dbReference type="EMBL" id="MFD0867909.1"/>
    </source>
</evidence>
<feature type="non-terminal residue" evidence="1">
    <location>
        <position position="1"/>
    </location>
</feature>
<dbReference type="RefSeq" id="WP_379285712.1">
    <property type="nucleotide sequence ID" value="NZ_JBHTIU010000007.1"/>
</dbReference>
<dbReference type="Proteomes" id="UP001597120">
    <property type="component" value="Unassembled WGS sequence"/>
</dbReference>
<proteinExistence type="predicted"/>
<keyword evidence="2" id="KW-1185">Reference proteome</keyword>